<dbReference type="RefSeq" id="WP_093151790.1">
    <property type="nucleotide sequence ID" value="NZ_FNEK01000009.1"/>
</dbReference>
<protein>
    <submittedName>
        <fullName evidence="1">Uncharacterized protein</fullName>
    </submittedName>
</protein>
<dbReference type="AlphaFoldDB" id="A0A1G8PMU4"/>
<reference evidence="1 2" key="1">
    <citation type="submission" date="2016-10" db="EMBL/GenBank/DDBJ databases">
        <authorList>
            <person name="de Groot N.N."/>
        </authorList>
    </citation>
    <scope>NUCLEOTIDE SEQUENCE [LARGE SCALE GENOMIC DNA]</scope>
    <source>
        <strain evidence="1 2">DSM 25294</strain>
    </source>
</reference>
<dbReference type="EMBL" id="FNEK01000009">
    <property type="protein sequence ID" value="SDI93793.1"/>
    <property type="molecule type" value="Genomic_DNA"/>
</dbReference>
<dbReference type="Proteomes" id="UP000199382">
    <property type="component" value="Unassembled WGS sequence"/>
</dbReference>
<dbReference type="OrthoDB" id="9820435at2"/>
<name>A0A1G8PMU4_9RHOB</name>
<accession>A0A1G8PMU4</accession>
<evidence type="ECO:0000313" key="2">
    <source>
        <dbReference type="Proteomes" id="UP000199382"/>
    </source>
</evidence>
<gene>
    <name evidence="1" type="ORF">SAMN04488026_100951</name>
</gene>
<organism evidence="1 2">
    <name type="scientific">Aliiruegeria lutimaris</name>
    <dbReference type="NCBI Taxonomy" id="571298"/>
    <lineage>
        <taxon>Bacteria</taxon>
        <taxon>Pseudomonadati</taxon>
        <taxon>Pseudomonadota</taxon>
        <taxon>Alphaproteobacteria</taxon>
        <taxon>Rhodobacterales</taxon>
        <taxon>Roseobacteraceae</taxon>
        <taxon>Aliiruegeria</taxon>
    </lineage>
</organism>
<sequence length="186" mass="20553">MAFGISGVFFNEDGKQQEFGYPYSERKTRIAAMPNNSIKLIRIYQHGAPGYIGEDDANALAQMLKDKMQKHGQIQLLGCSTAGVEGHAWNPVGGIGLLTRMIMYHGVMKMMGLPEAAKKWSDNVAGDTSRLIPNVYVMGLSGISFPLSRIHDSLETGFKPSALMADRFVYMNGKLLSEYNNFNLPK</sequence>
<evidence type="ECO:0000313" key="1">
    <source>
        <dbReference type="EMBL" id="SDI93793.1"/>
    </source>
</evidence>
<keyword evidence="2" id="KW-1185">Reference proteome</keyword>
<proteinExistence type="predicted"/>